<proteinExistence type="predicted"/>
<dbReference type="EMBL" id="MAAX01000013">
    <property type="protein sequence ID" value="OUS21591.1"/>
    <property type="molecule type" value="Genomic_DNA"/>
</dbReference>
<comment type="caution">
    <text evidence="1">The sequence shown here is derived from an EMBL/GenBank/DDBJ whole genome shotgun (WGS) entry which is preliminary data.</text>
</comment>
<organism evidence="1 2">
    <name type="scientific">Nonlabens dokdonensis</name>
    <dbReference type="NCBI Taxonomy" id="328515"/>
    <lineage>
        <taxon>Bacteria</taxon>
        <taxon>Pseudomonadati</taxon>
        <taxon>Bacteroidota</taxon>
        <taxon>Flavobacteriia</taxon>
        <taxon>Flavobacteriales</taxon>
        <taxon>Flavobacteriaceae</taxon>
        <taxon>Nonlabens</taxon>
    </lineage>
</organism>
<evidence type="ECO:0000313" key="2">
    <source>
        <dbReference type="Proteomes" id="UP000196102"/>
    </source>
</evidence>
<dbReference type="InterPro" id="IPR054207">
    <property type="entry name" value="DUF6913"/>
</dbReference>
<dbReference type="RefSeq" id="WP_303685412.1">
    <property type="nucleotide sequence ID" value="NZ_CAJXYO010000022.1"/>
</dbReference>
<name>A0A1Z8BG88_9FLAO</name>
<sequence length="170" mass="19807">MIFDVLKQRWLRKEFDSLENTSRSKMPQWPQSLVILFDSEKVTDFNLFHKWCDQLQISSDKLTLIASCKDVKKNNKEGVILFDRKLLKWNGGIANADVANALLTNYDLQINYYDTDSELMRYLAMKLNSNFKVGYGHQEESTYDLAVNVPLTNHALYISEIAKYLKILTQ</sequence>
<evidence type="ECO:0000313" key="1">
    <source>
        <dbReference type="EMBL" id="OUS21591.1"/>
    </source>
</evidence>
<dbReference type="AlphaFoldDB" id="A0A1Z8BG88"/>
<protein>
    <submittedName>
        <fullName evidence="1">Uncharacterized protein</fullName>
    </submittedName>
</protein>
<dbReference type="Pfam" id="PF21857">
    <property type="entry name" value="DUF6913"/>
    <property type="match status" value="1"/>
</dbReference>
<accession>A0A1Z8BG88</accession>
<gene>
    <name evidence="1" type="ORF">A9Q93_00510</name>
</gene>
<reference evidence="2" key="1">
    <citation type="journal article" date="2017" name="Proc. Natl. Acad. Sci. U.S.A.">
        <title>Simulation of Deepwater Horizon oil plume reveals substrate specialization within a complex community of hydrocarbon-degraders.</title>
        <authorList>
            <person name="Hu P."/>
            <person name="Dubinsky E.A."/>
            <person name="Probst A.J."/>
            <person name="Wang J."/>
            <person name="Sieber C.M.K."/>
            <person name="Tom L.M."/>
            <person name="Gardinali P."/>
            <person name="Banfield J.F."/>
            <person name="Atlas R.M."/>
            <person name="Andersen G.L."/>
        </authorList>
    </citation>
    <scope>NUCLEOTIDE SEQUENCE [LARGE SCALE GENOMIC DNA]</scope>
</reference>
<dbReference type="Proteomes" id="UP000196102">
    <property type="component" value="Unassembled WGS sequence"/>
</dbReference>